<keyword evidence="4" id="KW-1185">Reference proteome</keyword>
<dbReference type="RefSeq" id="WP_161704556.1">
    <property type="nucleotide sequence ID" value="NZ_JAAAMU010000025.1"/>
</dbReference>
<dbReference type="InterPro" id="IPR051553">
    <property type="entry name" value="Ran_GTPase-activating"/>
</dbReference>
<dbReference type="Pfam" id="PF13540">
    <property type="entry name" value="RCC1_2"/>
    <property type="match status" value="1"/>
</dbReference>
<keyword evidence="1" id="KW-0732">Signal</keyword>
<proteinExistence type="predicted"/>
<dbReference type="InterPro" id="IPR036582">
    <property type="entry name" value="Mao_N_sf"/>
</dbReference>
<name>A0A7X4YUU4_9BACL</name>
<evidence type="ECO:0000256" key="1">
    <source>
        <dbReference type="SAM" id="SignalP"/>
    </source>
</evidence>
<gene>
    <name evidence="3" type="ORF">GT003_28995</name>
</gene>
<dbReference type="Pfam" id="PF07833">
    <property type="entry name" value="Cu_amine_oxidN1"/>
    <property type="match status" value="1"/>
</dbReference>
<dbReference type="InterPro" id="IPR009091">
    <property type="entry name" value="RCC1/BLIP-II"/>
</dbReference>
<comment type="caution">
    <text evidence="3">The sequence shown here is derived from an EMBL/GenBank/DDBJ whole genome shotgun (WGS) entry which is preliminary data.</text>
</comment>
<dbReference type="InterPro" id="IPR016071">
    <property type="entry name" value="Staphylococal_nuclease_OB-fold"/>
</dbReference>
<evidence type="ECO:0000313" key="4">
    <source>
        <dbReference type="Proteomes" id="UP000558113"/>
    </source>
</evidence>
<dbReference type="InterPro" id="IPR035437">
    <property type="entry name" value="SNase_OB-fold_sf"/>
</dbReference>
<dbReference type="SMART" id="SM00318">
    <property type="entry name" value="SNc"/>
    <property type="match status" value="1"/>
</dbReference>
<dbReference type="PANTHER" id="PTHR45982:SF1">
    <property type="entry name" value="REGULATOR OF CHROMOSOME CONDENSATION"/>
    <property type="match status" value="1"/>
</dbReference>
<feature type="signal peptide" evidence="1">
    <location>
        <begin position="1"/>
        <end position="23"/>
    </location>
</feature>
<dbReference type="SUPFAM" id="SSF50199">
    <property type="entry name" value="Staphylococcal nuclease"/>
    <property type="match status" value="1"/>
</dbReference>
<dbReference type="PROSITE" id="PS50012">
    <property type="entry name" value="RCC1_3"/>
    <property type="match status" value="4"/>
</dbReference>
<dbReference type="InterPro" id="IPR012854">
    <property type="entry name" value="Cu_amine_oxidase-like_N"/>
</dbReference>
<organism evidence="3 4">
    <name type="scientific">Paenibacillus sacheonensis</name>
    <dbReference type="NCBI Taxonomy" id="742054"/>
    <lineage>
        <taxon>Bacteria</taxon>
        <taxon>Bacillati</taxon>
        <taxon>Bacillota</taxon>
        <taxon>Bacilli</taxon>
        <taxon>Bacillales</taxon>
        <taxon>Paenibacillaceae</taxon>
        <taxon>Paenibacillus</taxon>
    </lineage>
</organism>
<feature type="chain" id="PRO_5030962191" description="TNase-like domain-containing protein" evidence="1">
    <location>
        <begin position="24"/>
        <end position="607"/>
    </location>
</feature>
<dbReference type="Pfam" id="PF00415">
    <property type="entry name" value="RCC1"/>
    <property type="match status" value="1"/>
</dbReference>
<dbReference type="EMBL" id="JAAAMU010000025">
    <property type="protein sequence ID" value="NBC73016.1"/>
    <property type="molecule type" value="Genomic_DNA"/>
</dbReference>
<dbReference type="PRINTS" id="PR00633">
    <property type="entry name" value="RCCNDNSATION"/>
</dbReference>
<dbReference type="AlphaFoldDB" id="A0A7X4YUU4"/>
<dbReference type="InterPro" id="IPR000408">
    <property type="entry name" value="Reg_chr_condens"/>
</dbReference>
<dbReference type="Gene3D" id="2.130.10.30">
    <property type="entry name" value="Regulator of chromosome condensation 1/beta-lactamase-inhibitor protein II"/>
    <property type="match status" value="2"/>
</dbReference>
<dbReference type="SUPFAM" id="SSF55383">
    <property type="entry name" value="Copper amine oxidase, domain N"/>
    <property type="match status" value="1"/>
</dbReference>
<dbReference type="OrthoDB" id="27389at2"/>
<dbReference type="Proteomes" id="UP000558113">
    <property type="component" value="Unassembled WGS sequence"/>
</dbReference>
<dbReference type="PANTHER" id="PTHR45982">
    <property type="entry name" value="REGULATOR OF CHROMOSOME CONDENSATION"/>
    <property type="match status" value="1"/>
</dbReference>
<reference evidence="3 4" key="1">
    <citation type="submission" date="2020-01" db="EMBL/GenBank/DDBJ databases">
        <title>Paenibacillus soybeanensis sp. nov. isolated from the nodules of soybean (Glycine max(L.) Merr).</title>
        <authorList>
            <person name="Wang H."/>
        </authorList>
    </citation>
    <scope>NUCLEOTIDE SEQUENCE [LARGE SCALE GENOMIC DNA]</scope>
    <source>
        <strain evidence="3 4">DSM 23054</strain>
    </source>
</reference>
<dbReference type="Gene3D" id="2.40.50.90">
    <property type="match status" value="1"/>
</dbReference>
<protein>
    <recommendedName>
        <fullName evidence="2">TNase-like domain-containing protein</fullName>
    </recommendedName>
</protein>
<dbReference type="Gene3D" id="3.30.457.10">
    <property type="entry name" value="Copper amine oxidase-like, N-terminal domain"/>
    <property type="match status" value="1"/>
</dbReference>
<dbReference type="PROSITE" id="PS50830">
    <property type="entry name" value="TNASE_3"/>
    <property type="match status" value="1"/>
</dbReference>
<dbReference type="Pfam" id="PF00565">
    <property type="entry name" value="SNase"/>
    <property type="match status" value="1"/>
</dbReference>
<evidence type="ECO:0000313" key="3">
    <source>
        <dbReference type="EMBL" id="NBC73016.1"/>
    </source>
</evidence>
<sequence>MKKTICLLMSFLLAILTASPSYATGHPAPISVTIDGKPVSFDTAPIRKQGSVLVPMRAIFEQLGAEVEWYGDSEIVHAAKGDQELSYQLGKKIAYVDEEEISLPIPGVYADGSILMPLRFVAETFGFDVRWDTAANAVRIQSASPIEATIEGVQDGNYVVINYNNQSEHMRLAGISPIRNGMEATSYLRSLVPVGTKVGVTFWGGRDRNRNLWAAVYLKDGTLLNQKLVAEGYAKTSVVNDNPYLKRMLAPYQEQAQSRNLGIWSKHDSFIERPIRTASVESGQIAVVTEDGQLWTWGQFYDKPTKLMDDVVQVEVEGDVGFAVKKDGTVWVWGFNNAGAWGNGTQEYEVAETPRRVENLPFIATVRADEMAVMAISNSGDVYAWGSNYSGKLGLERDSWDPLHLDIVKLNWKNVKDVQIGFEYTLVLKNDGTLWKTQKDDTEIDRFKQLSDVASVSLSNTAALALKKDGTVWGWDELRDSYFGTGNDSFTTTPRLIEGLHDIKEIAAGSYHFFAVDAKGTLFGWGSNYFGELGMLSLGEEVTKPAAVSDLSPVAHVFAENGISLFLGSDGKLSGVGRSPYGMLGDDTYRDDWEHLEYHALTEIPFR</sequence>
<accession>A0A7X4YUU4</accession>
<dbReference type="SUPFAM" id="SSF50985">
    <property type="entry name" value="RCC1/BLIP-II"/>
    <property type="match status" value="1"/>
</dbReference>
<feature type="domain" description="TNase-like" evidence="2">
    <location>
        <begin position="144"/>
        <end position="266"/>
    </location>
</feature>
<evidence type="ECO:0000259" key="2">
    <source>
        <dbReference type="PROSITE" id="PS50830"/>
    </source>
</evidence>